<dbReference type="PATRIC" id="fig|29422.6.peg.2916"/>
<sequence>MTITGDRMSLFKQFKKFYNASSENKTQVRVFLGFVIVPVVGMTLLYIYVNAFWL</sequence>
<proteinExistence type="predicted"/>
<keyword evidence="1" id="KW-0472">Membrane</keyword>
<organism evidence="2 3">
    <name type="scientific">Legionella brunensis</name>
    <dbReference type="NCBI Taxonomy" id="29422"/>
    <lineage>
        <taxon>Bacteria</taxon>
        <taxon>Pseudomonadati</taxon>
        <taxon>Pseudomonadota</taxon>
        <taxon>Gammaproteobacteria</taxon>
        <taxon>Legionellales</taxon>
        <taxon>Legionellaceae</taxon>
        <taxon>Legionella</taxon>
    </lineage>
</organism>
<name>A0A0W0S3P2_9GAMM</name>
<protein>
    <submittedName>
        <fullName evidence="2">Uncharacterized protein</fullName>
    </submittedName>
</protein>
<dbReference type="AlphaFoldDB" id="A0A0W0S3P2"/>
<keyword evidence="1" id="KW-0812">Transmembrane</keyword>
<evidence type="ECO:0000313" key="2">
    <source>
        <dbReference type="EMBL" id="KTC77856.1"/>
    </source>
</evidence>
<keyword evidence="1" id="KW-1133">Transmembrane helix</keyword>
<gene>
    <name evidence="2" type="ORF">Lbru_2749</name>
</gene>
<evidence type="ECO:0000256" key="1">
    <source>
        <dbReference type="SAM" id="Phobius"/>
    </source>
</evidence>
<dbReference type="Proteomes" id="UP000054742">
    <property type="component" value="Unassembled WGS sequence"/>
</dbReference>
<keyword evidence="3" id="KW-1185">Reference proteome</keyword>
<dbReference type="STRING" id="29422.Lbru_2749"/>
<feature type="transmembrane region" description="Helical" evidence="1">
    <location>
        <begin position="30"/>
        <end position="49"/>
    </location>
</feature>
<reference evidence="2 3" key="1">
    <citation type="submission" date="2015-11" db="EMBL/GenBank/DDBJ databases">
        <title>Genomic analysis of 38 Legionella species identifies large and diverse effector repertoires.</title>
        <authorList>
            <person name="Burstein D."/>
            <person name="Amaro F."/>
            <person name="Zusman T."/>
            <person name="Lifshitz Z."/>
            <person name="Cohen O."/>
            <person name="Gilbert J.A."/>
            <person name="Pupko T."/>
            <person name="Shuman H.A."/>
            <person name="Segal G."/>
        </authorList>
    </citation>
    <scope>NUCLEOTIDE SEQUENCE [LARGE SCALE GENOMIC DNA]</scope>
    <source>
        <strain evidence="2 3">ATCC 43878</strain>
    </source>
</reference>
<dbReference type="EMBL" id="LNXV01000034">
    <property type="protein sequence ID" value="KTC77856.1"/>
    <property type="molecule type" value="Genomic_DNA"/>
</dbReference>
<evidence type="ECO:0000313" key="3">
    <source>
        <dbReference type="Proteomes" id="UP000054742"/>
    </source>
</evidence>
<comment type="caution">
    <text evidence="2">The sequence shown here is derived from an EMBL/GenBank/DDBJ whole genome shotgun (WGS) entry which is preliminary data.</text>
</comment>
<accession>A0A0W0S3P2</accession>